<evidence type="ECO:0000256" key="1">
    <source>
        <dbReference type="SAM" id="MobiDB-lite"/>
    </source>
</evidence>
<gene>
    <name evidence="2" type="ORF">HGRIS_007080</name>
</gene>
<evidence type="ECO:0000313" key="2">
    <source>
        <dbReference type="EMBL" id="KAL0952858.1"/>
    </source>
</evidence>
<reference evidence="3" key="1">
    <citation type="submission" date="2024-06" db="EMBL/GenBank/DDBJ databases">
        <title>Multi-omics analyses provide insights into the biosynthesis of the anticancer antibiotic pleurotin in Hohenbuehelia grisea.</title>
        <authorList>
            <person name="Weaver J.A."/>
            <person name="Alberti F."/>
        </authorList>
    </citation>
    <scope>NUCLEOTIDE SEQUENCE [LARGE SCALE GENOMIC DNA]</scope>
    <source>
        <strain evidence="3">T-177</strain>
    </source>
</reference>
<name>A0ABR3JBL0_9AGAR</name>
<dbReference type="Proteomes" id="UP001556367">
    <property type="component" value="Unassembled WGS sequence"/>
</dbReference>
<feature type="compositionally biased region" description="Pro residues" evidence="1">
    <location>
        <begin position="42"/>
        <end position="51"/>
    </location>
</feature>
<feature type="region of interest" description="Disordered" evidence="1">
    <location>
        <begin position="42"/>
        <end position="86"/>
    </location>
</feature>
<accession>A0ABR3JBL0</accession>
<keyword evidence="3" id="KW-1185">Reference proteome</keyword>
<feature type="compositionally biased region" description="Low complexity" evidence="1">
    <location>
        <begin position="55"/>
        <end position="65"/>
    </location>
</feature>
<sequence>MRSPTFPPEVFIHFRPVPRISPYHADGALMFGSRTNVPAILPPLPSPPIPPELGSATSPSSSHSYPPTPNISIEPSAHGPPGDADIALPHEAQEFLSPSATTPAPAKVRAPPPTQVTEFVLAPLSTHPIQAQAASTGSVLSKAVSFLRTHAPHHSNSFTLARIPQATPPPPYVPASSELPNAGARVAQTHSSPPAPPPLLNFHDRTPVLTAHAFTGLLEIDRDEERMLGVDTGFWIAVALTYLEFLGERESYLAALSD</sequence>
<dbReference type="EMBL" id="JASNQZ010000010">
    <property type="protein sequence ID" value="KAL0952858.1"/>
    <property type="molecule type" value="Genomic_DNA"/>
</dbReference>
<evidence type="ECO:0000313" key="3">
    <source>
        <dbReference type="Proteomes" id="UP001556367"/>
    </source>
</evidence>
<organism evidence="2 3">
    <name type="scientific">Hohenbuehelia grisea</name>
    <dbReference type="NCBI Taxonomy" id="104357"/>
    <lineage>
        <taxon>Eukaryota</taxon>
        <taxon>Fungi</taxon>
        <taxon>Dikarya</taxon>
        <taxon>Basidiomycota</taxon>
        <taxon>Agaricomycotina</taxon>
        <taxon>Agaricomycetes</taxon>
        <taxon>Agaricomycetidae</taxon>
        <taxon>Agaricales</taxon>
        <taxon>Pleurotineae</taxon>
        <taxon>Pleurotaceae</taxon>
        <taxon>Hohenbuehelia</taxon>
    </lineage>
</organism>
<comment type="caution">
    <text evidence="2">The sequence shown here is derived from an EMBL/GenBank/DDBJ whole genome shotgun (WGS) entry which is preliminary data.</text>
</comment>
<proteinExistence type="predicted"/>
<protein>
    <submittedName>
        <fullName evidence="2">Uncharacterized protein</fullName>
    </submittedName>
</protein>